<dbReference type="Pfam" id="PF17384">
    <property type="entry name" value="DUF150_C"/>
    <property type="match status" value="1"/>
</dbReference>
<reference evidence="5" key="1">
    <citation type="submission" date="2019-08" db="EMBL/GenBank/DDBJ databases">
        <authorList>
            <person name="Kucharzyk K."/>
            <person name="Murdoch R.W."/>
            <person name="Higgins S."/>
            <person name="Loffler F."/>
        </authorList>
    </citation>
    <scope>NUCLEOTIDE SEQUENCE</scope>
</reference>
<keyword evidence="1" id="KW-0963">Cytoplasm</keyword>
<dbReference type="Gene3D" id="3.30.300.70">
    <property type="entry name" value="RimP-like superfamily, N-terminal"/>
    <property type="match status" value="1"/>
</dbReference>
<name>A0A645H3L4_9ZZZZ</name>
<dbReference type="InterPro" id="IPR035956">
    <property type="entry name" value="RimP_N_sf"/>
</dbReference>
<dbReference type="PANTHER" id="PTHR33867">
    <property type="entry name" value="RIBOSOME MATURATION FACTOR RIMP"/>
    <property type="match status" value="1"/>
</dbReference>
<dbReference type="Pfam" id="PF02576">
    <property type="entry name" value="RimP_N"/>
    <property type="match status" value="1"/>
</dbReference>
<feature type="domain" description="Ribosome maturation factor RimP C-terminal" evidence="4">
    <location>
        <begin position="101"/>
        <end position="142"/>
    </location>
</feature>
<dbReference type="InterPro" id="IPR028989">
    <property type="entry name" value="RimP_N"/>
</dbReference>
<accession>A0A645H3L4</accession>
<evidence type="ECO:0000259" key="4">
    <source>
        <dbReference type="Pfam" id="PF17384"/>
    </source>
</evidence>
<gene>
    <name evidence="5" type="primary">rimP_43</name>
    <name evidence="5" type="ORF">SDC9_181114</name>
</gene>
<dbReference type="AlphaFoldDB" id="A0A645H3L4"/>
<keyword evidence="2" id="KW-0690">Ribosome biogenesis</keyword>
<evidence type="ECO:0000313" key="5">
    <source>
        <dbReference type="EMBL" id="MPN33625.1"/>
    </source>
</evidence>
<sequence length="175" mass="20218">MTRGAGALECSFFVSFLYLRQMIEKSEIIATTEEFLKNSPDYLVDIIVAADNTITVEIDNDNGVNIDDCVKLSRYIESKLDRDAEDFELTVTSAGLTSPFKTRRQYKKYEGEEVEVLTRKGEKLKGRLKSSTDNNFTIEVSKMVKPEGAKRKTEVKEEQTYNYDEIKYTKYQIRF</sequence>
<organism evidence="5">
    <name type="scientific">bioreactor metagenome</name>
    <dbReference type="NCBI Taxonomy" id="1076179"/>
    <lineage>
        <taxon>unclassified sequences</taxon>
        <taxon>metagenomes</taxon>
        <taxon>ecological metagenomes</taxon>
    </lineage>
</organism>
<dbReference type="InterPro" id="IPR003728">
    <property type="entry name" value="Ribosome_maturation_RimP"/>
</dbReference>
<feature type="domain" description="Ribosome maturation factor RimP N-terminal" evidence="3">
    <location>
        <begin position="43"/>
        <end position="96"/>
    </location>
</feature>
<evidence type="ECO:0000256" key="1">
    <source>
        <dbReference type="ARBA" id="ARBA00022490"/>
    </source>
</evidence>
<dbReference type="InterPro" id="IPR028998">
    <property type="entry name" value="RimP_C"/>
</dbReference>
<dbReference type="HAMAP" id="MF_01077">
    <property type="entry name" value="RimP"/>
    <property type="match status" value="1"/>
</dbReference>
<proteinExistence type="inferred from homology"/>
<evidence type="ECO:0000259" key="3">
    <source>
        <dbReference type="Pfam" id="PF02576"/>
    </source>
</evidence>
<dbReference type="GO" id="GO:0000028">
    <property type="term" value="P:ribosomal small subunit assembly"/>
    <property type="evidence" value="ECO:0007669"/>
    <property type="project" value="TreeGrafter"/>
</dbReference>
<dbReference type="GO" id="GO:0006412">
    <property type="term" value="P:translation"/>
    <property type="evidence" value="ECO:0007669"/>
    <property type="project" value="TreeGrafter"/>
</dbReference>
<dbReference type="PANTHER" id="PTHR33867:SF1">
    <property type="entry name" value="RIBOSOME MATURATION FACTOR RIMP"/>
    <property type="match status" value="1"/>
</dbReference>
<dbReference type="NCBIfam" id="NF002531">
    <property type="entry name" value="PRK02001.1"/>
    <property type="match status" value="1"/>
</dbReference>
<evidence type="ECO:0000256" key="2">
    <source>
        <dbReference type="ARBA" id="ARBA00022517"/>
    </source>
</evidence>
<dbReference type="GO" id="GO:0005829">
    <property type="term" value="C:cytosol"/>
    <property type="evidence" value="ECO:0007669"/>
    <property type="project" value="TreeGrafter"/>
</dbReference>
<protein>
    <submittedName>
        <fullName evidence="5">Ribosome maturation factor RimP</fullName>
    </submittedName>
</protein>
<dbReference type="EMBL" id="VSSQ01086212">
    <property type="protein sequence ID" value="MPN33625.1"/>
    <property type="molecule type" value="Genomic_DNA"/>
</dbReference>
<dbReference type="SUPFAM" id="SSF75420">
    <property type="entry name" value="YhbC-like, N-terminal domain"/>
    <property type="match status" value="1"/>
</dbReference>
<comment type="caution">
    <text evidence="5">The sequence shown here is derived from an EMBL/GenBank/DDBJ whole genome shotgun (WGS) entry which is preliminary data.</text>
</comment>